<dbReference type="GO" id="GO:0005783">
    <property type="term" value="C:endoplasmic reticulum"/>
    <property type="evidence" value="ECO:0007669"/>
    <property type="project" value="TreeGrafter"/>
</dbReference>
<protein>
    <recommendedName>
        <fullName evidence="5">EF-hand domain-containing protein</fullName>
    </recommendedName>
</protein>
<keyword evidence="3" id="KW-0106">Calcium</keyword>
<evidence type="ECO:0000256" key="3">
    <source>
        <dbReference type="ARBA" id="ARBA00022837"/>
    </source>
</evidence>
<dbReference type="InterPro" id="IPR018247">
    <property type="entry name" value="EF_Hand_1_Ca_BS"/>
</dbReference>
<evidence type="ECO:0000256" key="1">
    <source>
        <dbReference type="ARBA" id="ARBA00022723"/>
    </source>
</evidence>
<feature type="domain" description="EF-hand" evidence="5">
    <location>
        <begin position="30"/>
        <end position="65"/>
    </location>
</feature>
<evidence type="ECO:0000313" key="6">
    <source>
        <dbReference type="EMBL" id="CAD9176383.1"/>
    </source>
</evidence>
<dbReference type="InterPro" id="IPR002048">
    <property type="entry name" value="EF_hand_dom"/>
</dbReference>
<accession>A0A7S1WMI1</accession>
<feature type="domain" description="EF-hand" evidence="5">
    <location>
        <begin position="148"/>
        <end position="177"/>
    </location>
</feature>
<gene>
    <name evidence="6" type="ORF">ACAT0790_LOCUS53152</name>
</gene>
<name>A0A7S1WMI1_ALECA</name>
<feature type="domain" description="EF-hand" evidence="5">
    <location>
        <begin position="105"/>
        <end position="140"/>
    </location>
</feature>
<dbReference type="SUPFAM" id="SSF47473">
    <property type="entry name" value="EF-hand"/>
    <property type="match status" value="2"/>
</dbReference>
<dbReference type="Gene3D" id="1.10.238.10">
    <property type="entry name" value="EF-hand"/>
    <property type="match status" value="3"/>
</dbReference>
<evidence type="ECO:0000259" key="5">
    <source>
        <dbReference type="PROSITE" id="PS50222"/>
    </source>
</evidence>
<feature type="domain" description="EF-hand" evidence="5">
    <location>
        <begin position="203"/>
        <end position="238"/>
    </location>
</feature>
<sequence length="255" mass="28480">MAGPAWFSWACGCALVLSGAVVTADDPTHLTAEHVDTLHKEFDFDKDGKLSLEELHQAATDMRKRTAVREMKGAMPQFDTDGDGRVSRTEFYEMVKPGPDSEDTLTQEYVDKLWEASDKNADGILEPEELTRLYHTESDESLMAMAGDSVLKSIDTDGDGTVSRKEFVEDGGDTDANFDELDKNNDDKLESSELVHMATERFSHEQEMRELIKIADSNLDDHISFEELMAARVNLHEESAGHLLHQWAGHFGGEL</sequence>
<keyword evidence="2" id="KW-0677">Repeat</keyword>
<dbReference type="AlphaFoldDB" id="A0A7S1WMI1"/>
<feature type="domain" description="EF-hand" evidence="5">
    <location>
        <begin position="66"/>
        <end position="101"/>
    </location>
</feature>
<dbReference type="Pfam" id="PF13499">
    <property type="entry name" value="EF-hand_7"/>
    <property type="match status" value="3"/>
</dbReference>
<evidence type="ECO:0000256" key="2">
    <source>
        <dbReference type="ARBA" id="ARBA00022737"/>
    </source>
</evidence>
<feature type="signal peptide" evidence="4">
    <location>
        <begin position="1"/>
        <end position="24"/>
    </location>
</feature>
<proteinExistence type="predicted"/>
<dbReference type="InterPro" id="IPR011992">
    <property type="entry name" value="EF-hand-dom_pair"/>
</dbReference>
<evidence type="ECO:0000256" key="4">
    <source>
        <dbReference type="SAM" id="SignalP"/>
    </source>
</evidence>
<keyword evidence="1" id="KW-0479">Metal-binding</keyword>
<dbReference type="PROSITE" id="PS50222">
    <property type="entry name" value="EF_HAND_2"/>
    <property type="match status" value="5"/>
</dbReference>
<dbReference type="SMART" id="SM00054">
    <property type="entry name" value="EFh"/>
    <property type="match status" value="6"/>
</dbReference>
<dbReference type="EMBL" id="HBGE01089238">
    <property type="protein sequence ID" value="CAD9176383.1"/>
    <property type="molecule type" value="Transcribed_RNA"/>
</dbReference>
<keyword evidence="4" id="KW-0732">Signal</keyword>
<dbReference type="PANTHER" id="PTHR10827:SF98">
    <property type="entry name" value="45 KDA CALCIUM-BINDING PROTEIN"/>
    <property type="match status" value="1"/>
</dbReference>
<organism evidence="6">
    <name type="scientific">Alexandrium catenella</name>
    <name type="common">Red tide dinoflagellate</name>
    <name type="synonym">Gonyaulax catenella</name>
    <dbReference type="NCBI Taxonomy" id="2925"/>
    <lineage>
        <taxon>Eukaryota</taxon>
        <taxon>Sar</taxon>
        <taxon>Alveolata</taxon>
        <taxon>Dinophyceae</taxon>
        <taxon>Gonyaulacales</taxon>
        <taxon>Pyrocystaceae</taxon>
        <taxon>Alexandrium</taxon>
    </lineage>
</organism>
<reference evidence="6" key="1">
    <citation type="submission" date="2021-01" db="EMBL/GenBank/DDBJ databases">
        <authorList>
            <person name="Corre E."/>
            <person name="Pelletier E."/>
            <person name="Niang G."/>
            <person name="Scheremetjew M."/>
            <person name="Finn R."/>
            <person name="Kale V."/>
            <person name="Holt S."/>
            <person name="Cochrane G."/>
            <person name="Meng A."/>
            <person name="Brown T."/>
            <person name="Cohen L."/>
        </authorList>
    </citation>
    <scope>NUCLEOTIDE SEQUENCE</scope>
    <source>
        <strain evidence="6">OF101</strain>
    </source>
</reference>
<feature type="chain" id="PRO_5030756774" description="EF-hand domain-containing protein" evidence="4">
    <location>
        <begin position="25"/>
        <end position="255"/>
    </location>
</feature>
<dbReference type="PANTHER" id="PTHR10827">
    <property type="entry name" value="RETICULOCALBIN"/>
    <property type="match status" value="1"/>
</dbReference>
<dbReference type="PROSITE" id="PS00018">
    <property type="entry name" value="EF_HAND_1"/>
    <property type="match status" value="4"/>
</dbReference>
<dbReference type="GO" id="GO:0005509">
    <property type="term" value="F:calcium ion binding"/>
    <property type="evidence" value="ECO:0007669"/>
    <property type="project" value="InterPro"/>
</dbReference>